<feature type="compositionally biased region" description="Low complexity" evidence="1">
    <location>
        <begin position="709"/>
        <end position="739"/>
    </location>
</feature>
<evidence type="ECO:0000256" key="1">
    <source>
        <dbReference type="SAM" id="MobiDB-lite"/>
    </source>
</evidence>
<dbReference type="PANTHER" id="PTHR31649:SF10">
    <property type="entry name" value="IP19903P-RELATED"/>
    <property type="match status" value="1"/>
</dbReference>
<dbReference type="SMART" id="SM00696">
    <property type="entry name" value="DM9"/>
    <property type="match status" value="2"/>
</dbReference>
<feature type="compositionally biased region" description="Polar residues" evidence="1">
    <location>
        <begin position="199"/>
        <end position="208"/>
    </location>
</feature>
<feature type="region of interest" description="Disordered" evidence="1">
    <location>
        <begin position="398"/>
        <end position="433"/>
    </location>
</feature>
<dbReference type="Pfam" id="PF11901">
    <property type="entry name" value="DM9"/>
    <property type="match status" value="2"/>
</dbReference>
<dbReference type="Proteomes" id="UP001153620">
    <property type="component" value="Chromosome 4"/>
</dbReference>
<organism evidence="2 3">
    <name type="scientific">Chironomus riparius</name>
    <dbReference type="NCBI Taxonomy" id="315576"/>
    <lineage>
        <taxon>Eukaryota</taxon>
        <taxon>Metazoa</taxon>
        <taxon>Ecdysozoa</taxon>
        <taxon>Arthropoda</taxon>
        <taxon>Hexapoda</taxon>
        <taxon>Insecta</taxon>
        <taxon>Pterygota</taxon>
        <taxon>Neoptera</taxon>
        <taxon>Endopterygota</taxon>
        <taxon>Diptera</taxon>
        <taxon>Nematocera</taxon>
        <taxon>Chironomoidea</taxon>
        <taxon>Chironomidae</taxon>
        <taxon>Chironominae</taxon>
        <taxon>Chironomus</taxon>
    </lineage>
</organism>
<evidence type="ECO:0000313" key="2">
    <source>
        <dbReference type="EMBL" id="CAG9811484.1"/>
    </source>
</evidence>
<dbReference type="OrthoDB" id="10664236at2759"/>
<reference evidence="2" key="2">
    <citation type="submission" date="2022-10" db="EMBL/GenBank/DDBJ databases">
        <authorList>
            <consortium name="ENA_rothamsted_submissions"/>
            <consortium name="culmorum"/>
            <person name="King R."/>
        </authorList>
    </citation>
    <scope>NUCLEOTIDE SEQUENCE</scope>
</reference>
<feature type="compositionally biased region" description="Low complexity" evidence="1">
    <location>
        <begin position="398"/>
        <end position="408"/>
    </location>
</feature>
<feature type="region of interest" description="Disordered" evidence="1">
    <location>
        <begin position="703"/>
        <end position="747"/>
    </location>
</feature>
<feature type="compositionally biased region" description="Low complexity" evidence="1">
    <location>
        <begin position="211"/>
        <end position="225"/>
    </location>
</feature>
<dbReference type="AlphaFoldDB" id="A0A9N9WYW2"/>
<dbReference type="InterPro" id="IPR006616">
    <property type="entry name" value="DM9_repeat"/>
</dbReference>
<feature type="region of interest" description="Disordered" evidence="1">
    <location>
        <begin position="186"/>
        <end position="229"/>
    </location>
</feature>
<sequence length="977" mass="106077">MNKCKEQFWCKPHSNIEVLMENSSLPMRTSCASGCSPKWKTFDLNSNILDDKVRAGSFSPGISSFIGRTLVNGELQIGRIQISHPAGLYYSLDGSVRFTNSSIDYLENSNFIWKNSSHGALVKEAVTVQATRNLPFYIGRHQVDGLSYVGTVVRVLGLMYYGDENGIERTTDCYEVLTCQNVNDSDLDARPSGSAENAEFNNSEYTESIENESTASSIATTTESAQNSVHRPIIYPSDHSGLSGINTTIILSSFLENSSQNPHIENQTIIQDINNSNGYSYHPPSLPFSSSTSNEHSQDNFSTIASITSQTISTESSNILTEAATASAFSKPPTTALTFMQSNSTVSSYTSQTASPTNITKPPETALISMHSWTQAPPLSYNEILSTTLVPQMSSISSSTATTTNAEVNENEESLSENASGIGGDFGMNTDEESTLSPIDSGNEENLHQITGNLVQSVVENEGDVEELDIGSNYSQATSTEGIVDRFELNNTHAIENVAGNSVIQIIQHPEAQNTENPSIMSISITNPTIAQTTTVKSTRRTTTKASNSSLTSTEMNFIFTSTEANDLTSENNTTMTPKFNESASPVLISLGSSGSSESVTSSYSVHTTDIVDIPGHVHLTDTQITMMPAIPQAHTTATTKSPQVFTTSTSKVTETMSETLKPDLVNQNTSTTASVSIASPTTPSNLQESNLSSIFLTSEDHKEASIPTTTTKVEESTQTISSRPTPSKYTTRSTTSRTTRTKLTRRTTTKRTPIEIAIELQNEGNSKPGWLFTTSGTTESVNKNQMSVDSTDTGGDTSTEEFVVNEDKEMFECVPHWKQLPAKPSFLFDGIEITSQNANFLSHIGKINISNSYILGKIDINPQNLPAFSFSFNNSNQVSTTNTISYLSKTQLQNFSWKISSKGLAVKNAISINQTGNWPYYIGRIKSNGVILIGKVLPSIGLVYADKYGNEKITKAYEVLTCETVVDEVLGCEVKN</sequence>
<dbReference type="EMBL" id="OU895880">
    <property type="protein sequence ID" value="CAG9811484.1"/>
    <property type="molecule type" value="Genomic_DNA"/>
</dbReference>
<reference evidence="2" key="1">
    <citation type="submission" date="2022-01" db="EMBL/GenBank/DDBJ databases">
        <authorList>
            <person name="King R."/>
        </authorList>
    </citation>
    <scope>NUCLEOTIDE SEQUENCE</scope>
</reference>
<gene>
    <name evidence="2" type="ORF">CHIRRI_LOCUS14292</name>
</gene>
<evidence type="ECO:0000313" key="3">
    <source>
        <dbReference type="Proteomes" id="UP001153620"/>
    </source>
</evidence>
<keyword evidence="3" id="KW-1185">Reference proteome</keyword>
<protein>
    <submittedName>
        <fullName evidence="2">Uncharacterized protein</fullName>
    </submittedName>
</protein>
<proteinExistence type="predicted"/>
<accession>A0A9N9WYW2</accession>
<name>A0A9N9WYW2_9DIPT</name>
<dbReference type="PANTHER" id="PTHR31649">
    <property type="entry name" value="AGAP009604-PA"/>
    <property type="match status" value="1"/>
</dbReference>